<feature type="compositionally biased region" description="Polar residues" evidence="1">
    <location>
        <begin position="57"/>
        <end position="70"/>
    </location>
</feature>
<evidence type="ECO:0000313" key="2">
    <source>
        <dbReference type="EMBL" id="EQD26536.1"/>
    </source>
</evidence>
<name>T1BLJ8_9ZZZZ</name>
<proteinExistence type="predicted"/>
<feature type="region of interest" description="Disordered" evidence="1">
    <location>
        <begin position="51"/>
        <end position="70"/>
    </location>
</feature>
<accession>T1BLJ8</accession>
<reference evidence="3" key="2">
    <citation type="journal article" date="2014" name="ISME J.">
        <title>Microbial stratification in low pH oxic and suboxic macroscopic growths along an acid mine drainage.</title>
        <authorList>
            <person name="Mendez-Garcia C."/>
            <person name="Mesa V."/>
            <person name="Sprenger R.R."/>
            <person name="Richter M."/>
            <person name="Diez M.S."/>
            <person name="Solano J."/>
            <person name="Bargiela R."/>
            <person name="Golyshina O.V."/>
            <person name="Manteca A."/>
            <person name="Ramos J.L."/>
            <person name="Gallego J.R."/>
            <person name="Llorente I."/>
            <person name="Martins Dos Santos V.A."/>
            <person name="Jensen O.N."/>
            <person name="Pelaez A.I."/>
            <person name="Sanchez J."/>
            <person name="Ferrer M."/>
        </authorList>
    </citation>
    <scope>NUCLEOTIDE SEQUENCE</scope>
</reference>
<evidence type="ECO:0000256" key="1">
    <source>
        <dbReference type="SAM" id="MobiDB-lite"/>
    </source>
</evidence>
<sequence>MNTLHTPIVNCAICCTEIPLSAALTPESMAYVAHFYGPACLQRFSARAEHETVPAATPSSESNKTDQAQS</sequence>
<evidence type="ECO:0000313" key="3">
    <source>
        <dbReference type="EMBL" id="EQD73856.1"/>
    </source>
</evidence>
<comment type="caution">
    <text evidence="3">The sequence shown here is derived from an EMBL/GenBank/DDBJ whole genome shotgun (WGS) entry which is preliminary data.</text>
</comment>
<dbReference type="EMBL" id="AUZZ01011354">
    <property type="protein sequence ID" value="EQD26536.1"/>
    <property type="molecule type" value="Genomic_DNA"/>
</dbReference>
<dbReference type="Pfam" id="PF11809">
    <property type="entry name" value="DUF3330"/>
    <property type="match status" value="1"/>
</dbReference>
<organism evidence="3">
    <name type="scientific">mine drainage metagenome</name>
    <dbReference type="NCBI Taxonomy" id="410659"/>
    <lineage>
        <taxon>unclassified sequences</taxon>
        <taxon>metagenomes</taxon>
        <taxon>ecological metagenomes</taxon>
    </lineage>
</organism>
<protein>
    <submittedName>
        <fullName evidence="3">Modulator protein</fullName>
    </submittedName>
</protein>
<gene>
    <name evidence="3" type="ORF">B1A_04741</name>
    <name evidence="2" type="ORF">B2A_15599</name>
</gene>
<dbReference type="InterPro" id="IPR021767">
    <property type="entry name" value="TnpM"/>
</dbReference>
<dbReference type="AlphaFoldDB" id="T1BLJ8"/>
<dbReference type="EMBL" id="AUZX01003454">
    <property type="protein sequence ID" value="EQD73856.1"/>
    <property type="molecule type" value="Genomic_DNA"/>
</dbReference>
<reference evidence="3" key="1">
    <citation type="submission" date="2013-08" db="EMBL/GenBank/DDBJ databases">
        <authorList>
            <person name="Mendez C."/>
            <person name="Richter M."/>
            <person name="Ferrer M."/>
            <person name="Sanchez J."/>
        </authorList>
    </citation>
    <scope>NUCLEOTIDE SEQUENCE</scope>
</reference>